<dbReference type="PANTHER" id="PTHR31834:SF1">
    <property type="entry name" value="INITIATION-SPECIFIC ALPHA-1,6-MANNOSYLTRANSFERASE"/>
    <property type="match status" value="1"/>
</dbReference>
<dbReference type="InterPro" id="IPR039367">
    <property type="entry name" value="Och1-like"/>
</dbReference>
<feature type="transmembrane region" description="Helical" evidence="2">
    <location>
        <begin position="18"/>
        <end position="37"/>
    </location>
</feature>
<dbReference type="KEGG" id="spaa:SPAPADRAFT_143760"/>
<dbReference type="SUPFAM" id="SSF53448">
    <property type="entry name" value="Nucleotide-diphospho-sugar transferases"/>
    <property type="match status" value="1"/>
</dbReference>
<dbReference type="STRING" id="619300.G3AUD0"/>
<dbReference type="HOGENOM" id="CLU_022381_5_0_1"/>
<dbReference type="Gene3D" id="3.90.550.20">
    <property type="match status" value="1"/>
</dbReference>
<dbReference type="OMA" id="MDIWITN"/>
<evidence type="ECO:0000313" key="4">
    <source>
        <dbReference type="Proteomes" id="UP000000709"/>
    </source>
</evidence>
<keyword evidence="4" id="KW-1185">Reference proteome</keyword>
<dbReference type="EMBL" id="GL996505">
    <property type="protein sequence ID" value="EGW30506.1"/>
    <property type="molecule type" value="Genomic_DNA"/>
</dbReference>
<dbReference type="RefSeq" id="XP_007377477.1">
    <property type="nucleotide sequence ID" value="XM_007377415.1"/>
</dbReference>
<evidence type="ECO:0000256" key="2">
    <source>
        <dbReference type="SAM" id="Phobius"/>
    </source>
</evidence>
<reference evidence="3 4" key="1">
    <citation type="journal article" date="2011" name="Proc. Natl. Acad. Sci. U.S.A.">
        <title>Comparative genomics of xylose-fermenting fungi for enhanced biofuel production.</title>
        <authorList>
            <person name="Wohlbach D.J."/>
            <person name="Kuo A."/>
            <person name="Sato T.K."/>
            <person name="Potts K.M."/>
            <person name="Salamov A.A."/>
            <person name="LaButti K.M."/>
            <person name="Sun H."/>
            <person name="Clum A."/>
            <person name="Pangilinan J.L."/>
            <person name="Lindquist E.A."/>
            <person name="Lucas S."/>
            <person name="Lapidus A."/>
            <person name="Jin M."/>
            <person name="Gunawan C."/>
            <person name="Balan V."/>
            <person name="Dale B.E."/>
            <person name="Jeffries T.W."/>
            <person name="Zinkel R."/>
            <person name="Barry K.W."/>
            <person name="Grigoriev I.V."/>
            <person name="Gasch A.P."/>
        </authorList>
    </citation>
    <scope>NUCLEOTIDE SEQUENCE [LARGE SCALE GENOMIC DNA]</scope>
    <source>
        <strain evidence="4">NRRL Y-27907 / 11-Y1</strain>
    </source>
</reference>
<sequence length="373" mass="43508">MVKFLQTVGQIGPRNTRILAVVSGAILFFYVFAFHFGGELPNVSAKSYSQAVSPKEQFLKEIQEQPLYRLTGFNLQPSNPGRIPYNTTVLKQLHNKVTYDPSEPIPKKVWQMWKVPLEHPEFPAEYRKYHQTWLDNSPNYEHIFRTNAEYDKLVNELYADIPEVLHAYNILPQTILKCDFSRYLLLYLYGGIYSDLDTILWKPMDIWITNQTTYLNRPLDPGIIVGIENDVGARINNWTILSKKGHPMIAEMINQITEHTLWREKTGQLNAIFKSVGDNVLDWTGPGRFTDLTFKYLNNVLQTDFDHFETIIDYKYLENIRLPFILSDIMVLPINSMRADQKPEEDPLAYISHKFAGVWKTQQQKEDDREDKP</sequence>
<protein>
    <submittedName>
        <fullName evidence="3">Membrane-bound alpha-1,6 mannosyltransferase initiation-specific</fullName>
    </submittedName>
</protein>
<keyword evidence="3" id="KW-0808">Transferase</keyword>
<dbReference type="OrthoDB" id="409543at2759"/>
<keyword evidence="3" id="KW-0328">Glycosyltransferase</keyword>
<dbReference type="GeneID" id="18870572"/>
<dbReference type="PANTHER" id="PTHR31834">
    <property type="entry name" value="INITIATION-SPECIFIC ALPHA-1,6-MANNOSYLTRANSFERASE"/>
    <property type="match status" value="1"/>
</dbReference>
<dbReference type="AlphaFoldDB" id="G3AUD0"/>
<name>G3AUD0_SPAPN</name>
<dbReference type="Pfam" id="PF04488">
    <property type="entry name" value="Gly_transf_sug"/>
    <property type="match status" value="1"/>
</dbReference>
<evidence type="ECO:0000313" key="3">
    <source>
        <dbReference type="EMBL" id="EGW30506.1"/>
    </source>
</evidence>
<dbReference type="GO" id="GO:0006487">
    <property type="term" value="P:protein N-linked glycosylation"/>
    <property type="evidence" value="ECO:0007669"/>
    <property type="project" value="TreeGrafter"/>
</dbReference>
<dbReference type="InterPro" id="IPR029044">
    <property type="entry name" value="Nucleotide-diphossugar_trans"/>
</dbReference>
<dbReference type="InterPro" id="IPR007577">
    <property type="entry name" value="GlycoTrfase_DXD_sugar-bd_CS"/>
</dbReference>
<dbReference type="InParanoid" id="G3AUD0"/>
<dbReference type="eggNOG" id="ENOG502QW2I">
    <property type="taxonomic scope" value="Eukaryota"/>
</dbReference>
<accession>G3AUD0</accession>
<proteinExistence type="inferred from homology"/>
<gene>
    <name evidence="3" type="ORF">SPAPADRAFT_143760</name>
</gene>
<keyword evidence="2" id="KW-0472">Membrane</keyword>
<dbReference type="Proteomes" id="UP000000709">
    <property type="component" value="Unassembled WGS sequence"/>
</dbReference>
<dbReference type="GO" id="GO:0000136">
    <property type="term" value="C:mannan polymerase complex"/>
    <property type="evidence" value="ECO:0007669"/>
    <property type="project" value="TreeGrafter"/>
</dbReference>
<comment type="similarity">
    <text evidence="1">Belongs to the glycosyltransferase 32 family.</text>
</comment>
<keyword evidence="2" id="KW-0812">Transmembrane</keyword>
<keyword evidence="2" id="KW-1133">Transmembrane helix</keyword>
<evidence type="ECO:0000256" key="1">
    <source>
        <dbReference type="ARBA" id="ARBA00009003"/>
    </source>
</evidence>
<dbReference type="GO" id="GO:0000009">
    <property type="term" value="F:alpha-1,6-mannosyltransferase activity"/>
    <property type="evidence" value="ECO:0007669"/>
    <property type="project" value="InterPro"/>
</dbReference>
<organism evidence="4">
    <name type="scientific">Spathaspora passalidarum (strain NRRL Y-27907 / 11-Y1)</name>
    <dbReference type="NCBI Taxonomy" id="619300"/>
    <lineage>
        <taxon>Eukaryota</taxon>
        <taxon>Fungi</taxon>
        <taxon>Dikarya</taxon>
        <taxon>Ascomycota</taxon>
        <taxon>Saccharomycotina</taxon>
        <taxon>Pichiomycetes</taxon>
        <taxon>Debaryomycetaceae</taxon>
        <taxon>Spathaspora</taxon>
    </lineage>
</organism>